<dbReference type="Pfam" id="PF00662">
    <property type="entry name" value="Proton_antipo_N"/>
    <property type="match status" value="1"/>
</dbReference>
<keyword evidence="4" id="KW-0050">Antiport</keyword>
<dbReference type="EMBL" id="BAABWU010000012">
    <property type="protein sequence ID" value="GAA6197484.1"/>
    <property type="molecule type" value="Genomic_DNA"/>
</dbReference>
<dbReference type="Pfam" id="PF20501">
    <property type="entry name" value="MbhE"/>
    <property type="match status" value="1"/>
</dbReference>
<evidence type="ECO:0000256" key="7">
    <source>
        <dbReference type="ARBA" id="ARBA00022989"/>
    </source>
</evidence>
<feature type="transmembrane region" description="Helical" evidence="11">
    <location>
        <begin position="651"/>
        <end position="669"/>
    </location>
</feature>
<feature type="transmembrane region" description="Helical" evidence="11">
    <location>
        <begin position="791"/>
        <end position="814"/>
    </location>
</feature>
<keyword evidence="9 11" id="KW-0472">Membrane</keyword>
<dbReference type="RefSeq" id="WP_353401124.1">
    <property type="nucleotide sequence ID" value="NZ_BAABWU010000012.1"/>
</dbReference>
<feature type="domain" description="NADH:quinone oxidoreductase/Mrp antiporter transmembrane" evidence="12">
    <location>
        <begin position="126"/>
        <end position="401"/>
    </location>
</feature>
<dbReference type="Proteomes" id="UP001441944">
    <property type="component" value="Unassembled WGS sequence"/>
</dbReference>
<dbReference type="PANTHER" id="PTHR43373">
    <property type="entry name" value="NA(+)/H(+) ANTIPORTER SUBUNIT"/>
    <property type="match status" value="1"/>
</dbReference>
<evidence type="ECO:0000259" key="15">
    <source>
        <dbReference type="Pfam" id="PF13244"/>
    </source>
</evidence>
<feature type="transmembrane region" description="Helical" evidence="11">
    <location>
        <begin position="458"/>
        <end position="486"/>
    </location>
</feature>
<feature type="transmembrane region" description="Helical" evidence="11">
    <location>
        <begin position="270"/>
        <end position="291"/>
    </location>
</feature>
<keyword evidence="8" id="KW-0406">Ion transport</keyword>
<evidence type="ECO:0000256" key="8">
    <source>
        <dbReference type="ARBA" id="ARBA00023065"/>
    </source>
</evidence>
<dbReference type="InterPro" id="IPR001750">
    <property type="entry name" value="ND/Mrp_TM"/>
</dbReference>
<evidence type="ECO:0000256" key="10">
    <source>
        <dbReference type="RuleBase" id="RU000320"/>
    </source>
</evidence>
<keyword evidence="6 10" id="KW-0812">Transmembrane</keyword>
<proteinExistence type="predicted"/>
<feature type="transmembrane region" description="Helical" evidence="11">
    <location>
        <begin position="897"/>
        <end position="919"/>
    </location>
</feature>
<keyword evidence="3" id="KW-0813">Transport</keyword>
<dbReference type="InterPro" id="IPR046806">
    <property type="entry name" value="MrpA_C/MbhE"/>
</dbReference>
<dbReference type="InterPro" id="IPR007182">
    <property type="entry name" value="MnhB"/>
</dbReference>
<feature type="transmembrane region" description="Helical" evidence="11">
    <location>
        <begin position="408"/>
        <end position="429"/>
    </location>
</feature>
<dbReference type="InterPro" id="IPR001516">
    <property type="entry name" value="Proton_antipo_N"/>
</dbReference>
<feature type="domain" description="NADH-Ubiquinone oxidoreductase (complex I) chain 5 N-terminal" evidence="13">
    <location>
        <begin position="65"/>
        <end position="110"/>
    </location>
</feature>
<evidence type="ECO:0000256" key="2">
    <source>
        <dbReference type="ARBA" id="ARBA00004651"/>
    </source>
</evidence>
<evidence type="ECO:0000256" key="1">
    <source>
        <dbReference type="ARBA" id="ARBA00002378"/>
    </source>
</evidence>
<evidence type="ECO:0000256" key="9">
    <source>
        <dbReference type="ARBA" id="ARBA00023136"/>
    </source>
</evidence>
<dbReference type="Pfam" id="PF00361">
    <property type="entry name" value="Proton_antipo_M"/>
    <property type="match status" value="1"/>
</dbReference>
<keyword evidence="18" id="KW-1185">Reference proteome</keyword>
<evidence type="ECO:0000259" key="14">
    <source>
        <dbReference type="Pfam" id="PF04039"/>
    </source>
</evidence>
<comment type="caution">
    <text evidence="17">The sequence shown here is derived from an EMBL/GenBank/DDBJ whole genome shotgun (WGS) entry which is preliminary data.</text>
</comment>
<reference evidence="17 18" key="1">
    <citation type="submission" date="2024-04" db="EMBL/GenBank/DDBJ databases">
        <title>Draft genome sequence of Pseudophaeobacter arcticus NBRC 116598.</title>
        <authorList>
            <person name="Miyakawa T."/>
            <person name="Kusuya Y."/>
            <person name="Miura T."/>
        </authorList>
    </citation>
    <scope>NUCLEOTIDE SEQUENCE [LARGE SCALE GENOMIC DNA]</scope>
    <source>
        <strain evidence="17 18">SU-CL00105</strain>
    </source>
</reference>
<evidence type="ECO:0000259" key="13">
    <source>
        <dbReference type="Pfam" id="PF00662"/>
    </source>
</evidence>
<comment type="subcellular location">
    <subcellularLocation>
        <location evidence="2">Cell membrane</location>
        <topology evidence="2">Multi-pass membrane protein</topology>
    </subcellularLocation>
    <subcellularLocation>
        <location evidence="10">Membrane</location>
        <topology evidence="10">Multi-pass membrane protein</topology>
    </subcellularLocation>
</comment>
<keyword evidence="7 11" id="KW-1133">Transmembrane helix</keyword>
<feature type="transmembrane region" description="Helical" evidence="11">
    <location>
        <begin position="242"/>
        <end position="264"/>
    </location>
</feature>
<feature type="domain" description="MrpA C-terminal/MbhD" evidence="15">
    <location>
        <begin position="610"/>
        <end position="674"/>
    </location>
</feature>
<feature type="domain" description="MrpA C-terminal/MbhE" evidence="16">
    <location>
        <begin position="685"/>
        <end position="764"/>
    </location>
</feature>
<gene>
    <name evidence="17" type="ORF">NBRC116598_29280</name>
</gene>
<dbReference type="NCBIfam" id="NF009288">
    <property type="entry name" value="PRK12648.1"/>
    <property type="match status" value="1"/>
</dbReference>
<evidence type="ECO:0000313" key="18">
    <source>
        <dbReference type="Proteomes" id="UP001441944"/>
    </source>
</evidence>
<dbReference type="PANTHER" id="PTHR43373:SF1">
    <property type="entry name" value="NA(+)_H(+) ANTIPORTER SUBUNIT A"/>
    <property type="match status" value="1"/>
</dbReference>
<sequence>MSLFLIAALPFLGAVFPALLIRAGRNASASAAGLTTFLAFVGLLLHAPAVFRGEVIQVGVDWLPGLGLNANFFLDGLGFLFAAMILGIGLLVILYARFYLSREDPMGQFYTYLLLFQGAMVGIVLSDNILLLLVFWELTSLSSFLLIGYWKHLPEGRQGARMALAVTGSGGLAMIGGMMILGNIAGSYDLSVILQHKDMIQASPLYLPALILILLGCFTKSAQFPFHFWLPHAMAAPTPVSAYLHSATMVKAGLFLMARLWPVLAGTPEWFYIVATTGLITMFLGAVIALFKDDLKALLAFSTVSHLGLITMLLGFGTKIAAVTAVFHIINHATFKAALFMSAGIVDHEAHTRDIKRLGGLRHLMPVTATIAIVAALSMAGIPPFNGFLSKEMMLEETVHTLWGGSHYVVPGLALLAALFSAAYSFRFIGHVFLGRTRDDYPAQPHDPGFGMWAGPGLLMMLVVLIGLFSANLAGPLVAVAAGAVIGGADLPYYSLKLWHGLTPALYMSAGAVVGGLVLLKLHAPLMAAWNRAPRPEAKQIFDALMRGLTKLSQLITDGLHNGAITRYAFVMMLFIIGLSYYAYASGTLSLPSRTVQSVGPITVIAWFCLMVATLAVVAKHRQRQLSLVLIGVVGLVVSLGFNYLSAPDLALTQLSVEVVTMVLLLLALNFMPKDSPVESPLWVRLRDGGIAMIAGLGAATLIYMLMLRDFAMPSISEFHLANSYKGGGGTNVVNVILVDFRGYDTFGEIIVLGIAALVIYALTEAVLGTRVRAYLLNRKPDIPQAGDAHPMMMVVATRVMMPLALMVAAYIFFRGHNLPGGGFIAGLIAAIALLMQYMASGFSWASERQRMFYHGTIGSGVLIAAATGLGSWFSGLPFLTSAFGYLHWAPLEEFEWATAALFDLGVFLAVVGAVLLALESLARFAWQPGISSEHAMDINPARDHAAEEAAAEAAAAAAKGEA</sequence>
<dbReference type="PRINTS" id="PR01434">
    <property type="entry name" value="NADHDHGNASE5"/>
</dbReference>
<accession>A0ABQ0ANQ4</accession>
<feature type="transmembrane region" description="Helical" evidence="11">
    <location>
        <begin position="205"/>
        <end position="230"/>
    </location>
</feature>
<organism evidence="17 18">
    <name type="scientific">Pseudophaeobacter arcticus</name>
    <dbReference type="NCBI Taxonomy" id="385492"/>
    <lineage>
        <taxon>Bacteria</taxon>
        <taxon>Pseudomonadati</taxon>
        <taxon>Pseudomonadota</taxon>
        <taxon>Alphaproteobacteria</taxon>
        <taxon>Rhodobacterales</taxon>
        <taxon>Paracoccaceae</taxon>
        <taxon>Pseudophaeobacter</taxon>
    </lineage>
</organism>
<feature type="transmembrane region" description="Helical" evidence="11">
    <location>
        <begin position="626"/>
        <end position="645"/>
    </location>
</feature>
<feature type="transmembrane region" description="Helical" evidence="11">
    <location>
        <begin position="750"/>
        <end position="770"/>
    </location>
</feature>
<evidence type="ECO:0000256" key="3">
    <source>
        <dbReference type="ARBA" id="ARBA00022448"/>
    </source>
</evidence>
<dbReference type="InterPro" id="IPR050616">
    <property type="entry name" value="CPA3_Na-H_Antiporter_A"/>
</dbReference>
<name>A0ABQ0ANQ4_9RHOB</name>
<dbReference type="Pfam" id="PF04039">
    <property type="entry name" value="MnhB"/>
    <property type="match status" value="1"/>
</dbReference>
<keyword evidence="5" id="KW-1003">Cell membrane</keyword>
<feature type="transmembrane region" description="Helical" evidence="11">
    <location>
        <begin position="690"/>
        <end position="707"/>
    </location>
</feature>
<feature type="transmembrane region" description="Helical" evidence="11">
    <location>
        <begin position="596"/>
        <end position="619"/>
    </location>
</feature>
<evidence type="ECO:0000313" key="17">
    <source>
        <dbReference type="EMBL" id="GAA6197484.1"/>
    </source>
</evidence>
<feature type="transmembrane region" description="Helical" evidence="11">
    <location>
        <begin position="565"/>
        <end position="584"/>
    </location>
</feature>
<evidence type="ECO:0000259" key="16">
    <source>
        <dbReference type="Pfam" id="PF20501"/>
    </source>
</evidence>
<feature type="transmembrane region" description="Helical" evidence="11">
    <location>
        <begin position="107"/>
        <end position="125"/>
    </location>
</feature>
<evidence type="ECO:0000256" key="4">
    <source>
        <dbReference type="ARBA" id="ARBA00022449"/>
    </source>
</evidence>
<evidence type="ECO:0000256" key="6">
    <source>
        <dbReference type="ARBA" id="ARBA00022692"/>
    </source>
</evidence>
<feature type="transmembrane region" description="Helical" evidence="11">
    <location>
        <begin position="820"/>
        <end position="840"/>
    </location>
</feature>
<feature type="domain" description="Na+/H+ antiporter MnhB subunit-related protein" evidence="14">
    <location>
        <begin position="794"/>
        <end position="916"/>
    </location>
</feature>
<dbReference type="InterPro" id="IPR025383">
    <property type="entry name" value="MrpA_C/MbhD"/>
</dbReference>
<evidence type="ECO:0000256" key="11">
    <source>
        <dbReference type="SAM" id="Phobius"/>
    </source>
</evidence>
<dbReference type="Pfam" id="PF13244">
    <property type="entry name" value="MbhD"/>
    <property type="match status" value="1"/>
</dbReference>
<feature type="transmembrane region" description="Helical" evidence="11">
    <location>
        <begin position="506"/>
        <end position="530"/>
    </location>
</feature>
<feature type="transmembrane region" description="Helical" evidence="11">
    <location>
        <begin position="367"/>
        <end position="388"/>
    </location>
</feature>
<comment type="function">
    <text evidence="1">NDH-1 shuttles electrons from NADH, via FMN and iron-sulfur (Fe-S) centers, to quinones in the respiratory chain. The immediate electron acceptor for the enzyme in this species is believed to be ubiquinone. Couples the redox reaction to proton translocation (for every two electrons transferred, four hydrogen ions are translocated across the cytoplasmic membrane), and thus conserves the redox energy in a proton gradient.</text>
</comment>
<feature type="transmembrane region" description="Helical" evidence="11">
    <location>
        <begin position="162"/>
        <end position="185"/>
    </location>
</feature>
<evidence type="ECO:0000256" key="5">
    <source>
        <dbReference type="ARBA" id="ARBA00022475"/>
    </source>
</evidence>
<protein>
    <submittedName>
        <fullName evidence="17">Monovalent cation/H+ antiporter subunit A</fullName>
    </submittedName>
</protein>
<feature type="transmembrane region" description="Helical" evidence="11">
    <location>
        <begin position="852"/>
        <end position="877"/>
    </location>
</feature>
<feature type="transmembrane region" description="Helical" evidence="11">
    <location>
        <begin position="72"/>
        <end position="95"/>
    </location>
</feature>
<evidence type="ECO:0000259" key="12">
    <source>
        <dbReference type="Pfam" id="PF00361"/>
    </source>
</evidence>